<evidence type="ECO:0000313" key="2">
    <source>
        <dbReference type="EMBL" id="OAN24987.1"/>
    </source>
</evidence>
<organism evidence="1 4">
    <name type="scientific">Pseudomonas oryzihabitans</name>
    <dbReference type="NCBI Taxonomy" id="47885"/>
    <lineage>
        <taxon>Bacteria</taxon>
        <taxon>Pseudomonadati</taxon>
        <taxon>Pseudomonadota</taxon>
        <taxon>Gammaproteobacteria</taxon>
        <taxon>Pseudomonadales</taxon>
        <taxon>Pseudomonadaceae</taxon>
        <taxon>Pseudomonas</taxon>
    </lineage>
</organism>
<dbReference type="Proteomes" id="UP000078356">
    <property type="component" value="Unassembled WGS sequence"/>
</dbReference>
<dbReference type="SUPFAM" id="SSF55298">
    <property type="entry name" value="YjgF-like"/>
    <property type="match status" value="1"/>
</dbReference>
<dbReference type="Proteomes" id="UP000189310">
    <property type="component" value="Unassembled WGS sequence"/>
</dbReference>
<evidence type="ECO:0000313" key="5">
    <source>
        <dbReference type="Proteomes" id="UP000078356"/>
    </source>
</evidence>
<dbReference type="OrthoDB" id="6899345at2"/>
<dbReference type="Pfam" id="PF01042">
    <property type="entry name" value="Ribonuc_L-PSP"/>
    <property type="match status" value="1"/>
</dbReference>
<dbReference type="RefSeq" id="WP_059313211.1">
    <property type="nucleotide sequence ID" value="NZ_CP013987.1"/>
</dbReference>
<gene>
    <name evidence="2" type="ORF">A4V15_07990</name>
    <name evidence="1" type="ORF">APT59_01345</name>
    <name evidence="3" type="ORF">BVL52_01960</name>
</gene>
<protein>
    <submittedName>
        <fullName evidence="3">RidA/YER057c/UK114 family protein</fullName>
    </submittedName>
</protein>
<dbReference type="CDD" id="cd06150">
    <property type="entry name" value="YjgF_YER057c_UK114_like_2"/>
    <property type="match status" value="1"/>
</dbReference>
<dbReference type="InterPro" id="IPR006175">
    <property type="entry name" value="YjgF/YER057c/UK114"/>
</dbReference>
<sequence length="118" mass="13131">MPVQRLHTDRRLSEINIHNGTVYLAGQLADDFSGDIYQQTRETLANVDKFLAEAGSDKEHILVVTIFLRDIALHFEGMNRAWDEWAAQGATPGRTTVEAKLAKPDILVEMNVIAAVKA</sequence>
<dbReference type="Gene3D" id="3.30.1330.40">
    <property type="entry name" value="RutC-like"/>
    <property type="match status" value="1"/>
</dbReference>
<dbReference type="PANTHER" id="PTHR47328:SF1">
    <property type="entry name" value="RUTC FAMILY PROTEIN YOAB"/>
    <property type="match status" value="1"/>
</dbReference>
<dbReference type="EMBL" id="CP013987">
    <property type="protein sequence ID" value="ALZ82916.1"/>
    <property type="molecule type" value="Genomic_DNA"/>
</dbReference>
<dbReference type="EMBL" id="LWCR01000056">
    <property type="protein sequence ID" value="OAN24987.1"/>
    <property type="molecule type" value="Genomic_DNA"/>
</dbReference>
<keyword evidence="6" id="KW-1185">Reference proteome</keyword>
<dbReference type="InterPro" id="IPR035709">
    <property type="entry name" value="YoaB-like"/>
</dbReference>
<dbReference type="Proteomes" id="UP000064137">
    <property type="component" value="Chromosome"/>
</dbReference>
<evidence type="ECO:0000313" key="4">
    <source>
        <dbReference type="Proteomes" id="UP000064137"/>
    </source>
</evidence>
<dbReference type="InterPro" id="IPR035959">
    <property type="entry name" value="RutC-like_sf"/>
</dbReference>
<evidence type="ECO:0000313" key="1">
    <source>
        <dbReference type="EMBL" id="ALZ82916.1"/>
    </source>
</evidence>
<dbReference type="AlphaFoldDB" id="A0A0U4WUV4"/>
<dbReference type="PANTHER" id="PTHR47328">
    <property type="match status" value="1"/>
</dbReference>
<evidence type="ECO:0000313" key="3">
    <source>
        <dbReference type="EMBL" id="ONN72567.1"/>
    </source>
</evidence>
<reference evidence="2 5" key="2">
    <citation type="submission" date="2016-04" db="EMBL/GenBank/DDBJ databases">
        <title>Draft Genome Sequences of Staphylococcus capitis Strain H36, S. capitis Strain H65, S. cohnii Strain H62, S. hominis Strain H69, Mycobacterium iranicum Strain H39, Plantibacter sp. Strain H53, Pseudomonas oryzihabitans Strain H72, and Microbacterium sp. Strain H83, isolated from residential settings.</title>
        <authorList>
            <person name="Lymperopoulou D."/>
            <person name="Adams R.I."/>
            <person name="Lindow S."/>
            <person name="Coil D.A."/>
            <person name="Jospin G."/>
            <person name="Eisen J.A."/>
        </authorList>
    </citation>
    <scope>NUCLEOTIDE SEQUENCE [LARGE SCALE GENOMIC DNA]</scope>
    <source>
        <strain evidence="2 5">H72</strain>
    </source>
</reference>
<evidence type="ECO:0000313" key="6">
    <source>
        <dbReference type="Proteomes" id="UP000189310"/>
    </source>
</evidence>
<reference evidence="3 6" key="3">
    <citation type="submission" date="2017-01" db="EMBL/GenBank/DDBJ databases">
        <title>Pseudomonas psychrotolerans genome sequencing and assembly.</title>
        <authorList>
            <person name="Vyas B."/>
            <person name="Mayilraj S."/>
        </authorList>
    </citation>
    <scope>NUCLEOTIDE SEQUENCE [LARGE SCALE GENOMIC DNA]</scope>
    <source>
        <strain evidence="3 6">SDS18</strain>
    </source>
</reference>
<dbReference type="EMBL" id="MTLN01000002">
    <property type="protein sequence ID" value="ONN72567.1"/>
    <property type="molecule type" value="Genomic_DNA"/>
</dbReference>
<reference evidence="1 4" key="1">
    <citation type="submission" date="2016-01" db="EMBL/GenBank/DDBJ databases">
        <title>Annotation of Pseudomonas oryzihabitans USDA-ARS-USMARC-56511.</title>
        <authorList>
            <person name="Harhay G.P."/>
            <person name="Harhay D.M."/>
            <person name="Smith T.P.L."/>
            <person name="Bono J.L."/>
            <person name="Heaton M.P."/>
            <person name="Clawson M.L."/>
            <person name="Chitko-Mckown C.G."/>
            <person name="Capik S.F."/>
            <person name="DeDonder K.D."/>
            <person name="Apley M.D."/>
            <person name="Lubbers B.V."/>
            <person name="White B.J."/>
            <person name="Larson R.L."/>
        </authorList>
    </citation>
    <scope>NUCLEOTIDE SEQUENCE [LARGE SCALE GENOMIC DNA]</scope>
    <source>
        <strain evidence="1 4">USDA-ARS-USMARC-56511</strain>
    </source>
</reference>
<proteinExistence type="predicted"/>
<accession>A0A0U4WUV4</accession>
<name>A0A0U4WUV4_9PSED</name>
<dbReference type="KEGG" id="por:APT59_01345"/>